<dbReference type="InterPro" id="IPR054252">
    <property type="entry name" value="Pam3_gp18"/>
</dbReference>
<sequence>MKYNSYISFSAEEIPVKFEVKLGNDIFVLGINHNREFNFLTVDLFDVNKNSIVLGEKLLLRQPLFEGLVDSRLPAPTIIPYDNSNMEQRATILNICKTVFLYIDDGGV</sequence>
<dbReference type="EMBL" id="JAVBVO010000003">
    <property type="protein sequence ID" value="MDZ5758048.1"/>
    <property type="molecule type" value="Genomic_DNA"/>
</dbReference>
<name>A0AAW9JR28_CARML</name>
<dbReference type="Proteomes" id="UP001290462">
    <property type="component" value="Unassembled WGS sequence"/>
</dbReference>
<evidence type="ECO:0000259" key="1">
    <source>
        <dbReference type="Pfam" id="PF22479"/>
    </source>
</evidence>
<protein>
    <recommendedName>
        <fullName evidence="1">Cyanophage baseplate Pam3 plug gp18 domain-containing protein</fullName>
    </recommendedName>
</protein>
<evidence type="ECO:0000313" key="3">
    <source>
        <dbReference type="Proteomes" id="UP001290462"/>
    </source>
</evidence>
<gene>
    <name evidence="2" type="ORF">RAK27_05195</name>
</gene>
<accession>A0AAW9JR28</accession>
<evidence type="ECO:0000313" key="2">
    <source>
        <dbReference type="EMBL" id="MDZ5758048.1"/>
    </source>
</evidence>
<organism evidence="2 3">
    <name type="scientific">Carnobacterium maltaromaticum</name>
    <name type="common">Carnobacterium piscicola</name>
    <dbReference type="NCBI Taxonomy" id="2751"/>
    <lineage>
        <taxon>Bacteria</taxon>
        <taxon>Bacillati</taxon>
        <taxon>Bacillota</taxon>
        <taxon>Bacilli</taxon>
        <taxon>Lactobacillales</taxon>
        <taxon>Carnobacteriaceae</taxon>
        <taxon>Carnobacterium</taxon>
    </lineage>
</organism>
<dbReference type="AlphaFoldDB" id="A0AAW9JR28"/>
<proteinExistence type="predicted"/>
<reference evidence="2" key="1">
    <citation type="submission" date="2023-08" db="EMBL/GenBank/DDBJ databases">
        <title>Genomic characterization of piscicolin 126 produced by Carnobacterium maltaromaticum CM22 strain isolated from salmon (Salmo salar).</title>
        <authorList>
            <person name="Gonzalez-Gragera E."/>
            <person name="Garcia-Lopez J.D."/>
            <person name="Teso-Perez C."/>
            <person name="Gimenez-Hernandez I."/>
            <person name="Peralta-Sanchez J.M."/>
            <person name="Valdivia E."/>
            <person name="Montalban-Lopez M."/>
            <person name="Martin-Platero A.M."/>
            <person name="Banos A."/>
            <person name="Martinez-Bueno M."/>
        </authorList>
    </citation>
    <scope>NUCLEOTIDE SEQUENCE</scope>
    <source>
        <strain evidence="2">CM22</strain>
    </source>
</reference>
<feature type="domain" description="Cyanophage baseplate Pam3 plug gp18" evidence="1">
    <location>
        <begin position="6"/>
        <end position="105"/>
    </location>
</feature>
<dbReference type="RefSeq" id="WP_322808628.1">
    <property type="nucleotide sequence ID" value="NZ_JAVBVO010000003.1"/>
</dbReference>
<comment type="caution">
    <text evidence="2">The sequence shown here is derived from an EMBL/GenBank/DDBJ whole genome shotgun (WGS) entry which is preliminary data.</text>
</comment>
<dbReference type="Pfam" id="PF22479">
    <property type="entry name" value="Pam3_gp18"/>
    <property type="match status" value="1"/>
</dbReference>